<sequence length="236" mass="26856">MPYLPPASSIRRHLTTVAPQFIFKNPNHNTLSILQSCKSIQELEKLHAQLITTGQIKDTYIATKVVESFAVSARNIDYAYRVFDGIDRPDSYAWTTMIRGFVEMKNPEKAIEFYGLMSLRGVQMNRFTFLFVLKAYALRLGCIEGRIVHGKVVKVGFCFDAFLSNALIHMYSKCGDIGAAYQVFDEMNTHNVVNWNTMIMGYFHCGDADNGRRLFDEMPQRNVNSWNAVIGGWDVA</sequence>
<evidence type="ECO:0000313" key="4">
    <source>
        <dbReference type="EMBL" id="KAK9292073.1"/>
    </source>
</evidence>
<proteinExistence type="predicted"/>
<dbReference type="NCBIfam" id="TIGR00756">
    <property type="entry name" value="PPR"/>
    <property type="match status" value="3"/>
</dbReference>
<protein>
    <recommendedName>
        <fullName evidence="6">Pentatricopeptide repeat-containing protein</fullName>
    </recommendedName>
</protein>
<accession>A0AAP0X9K3</accession>
<dbReference type="GO" id="GO:0003723">
    <property type="term" value="F:RNA binding"/>
    <property type="evidence" value="ECO:0007669"/>
    <property type="project" value="InterPro"/>
</dbReference>
<feature type="repeat" description="PPR" evidence="2">
    <location>
        <begin position="90"/>
        <end position="124"/>
    </location>
</feature>
<name>A0AAP0X9K3_LIQFO</name>
<feature type="repeat" description="PPR" evidence="2">
    <location>
        <begin position="160"/>
        <end position="190"/>
    </location>
</feature>
<reference evidence="4" key="2">
    <citation type="submission" date="2024-04" db="EMBL/GenBank/DDBJ databases">
        <authorList>
            <person name="Xu W."/>
            <person name="Ren C."/>
        </authorList>
    </citation>
    <scope>NUCLEOTIDE SEQUENCE</scope>
    <source>
        <strain evidence="4">Hangzhou</strain>
        <tissue evidence="4">Leaves</tissue>
    </source>
</reference>
<dbReference type="Gene3D" id="1.25.40.10">
    <property type="entry name" value="Tetratricopeptide repeat domain"/>
    <property type="match status" value="2"/>
</dbReference>
<dbReference type="GO" id="GO:0009451">
    <property type="term" value="P:RNA modification"/>
    <property type="evidence" value="ECO:0007669"/>
    <property type="project" value="InterPro"/>
</dbReference>
<dbReference type="InterPro" id="IPR046960">
    <property type="entry name" value="PPR_At4g14850-like_plant"/>
</dbReference>
<keyword evidence="1" id="KW-0677">Repeat</keyword>
<evidence type="ECO:0000313" key="3">
    <source>
        <dbReference type="EMBL" id="KAK9291824.1"/>
    </source>
</evidence>
<dbReference type="Pfam" id="PF13041">
    <property type="entry name" value="PPR_2"/>
    <property type="match status" value="2"/>
</dbReference>
<keyword evidence="5" id="KW-1185">Reference proteome</keyword>
<evidence type="ECO:0008006" key="6">
    <source>
        <dbReference type="Google" id="ProtNLM"/>
    </source>
</evidence>
<dbReference type="InterPro" id="IPR002885">
    <property type="entry name" value="PPR_rpt"/>
</dbReference>
<feature type="repeat" description="PPR" evidence="2">
    <location>
        <begin position="191"/>
        <end position="225"/>
    </location>
</feature>
<dbReference type="PANTHER" id="PTHR47926">
    <property type="entry name" value="PENTATRICOPEPTIDE REPEAT-CONTAINING PROTEIN"/>
    <property type="match status" value="1"/>
</dbReference>
<dbReference type="PANTHER" id="PTHR47926:SF391">
    <property type="entry name" value="TETRATRICOPEPTIDE-LIKE HELICAL DOMAIN SUPERFAMILY"/>
    <property type="match status" value="1"/>
</dbReference>
<dbReference type="FunFam" id="1.25.40.10:FF:000470">
    <property type="entry name" value="Pentatricopeptide repeat-containing protein At5g66520"/>
    <property type="match status" value="1"/>
</dbReference>
<comment type="caution">
    <text evidence="4">The sequence shown here is derived from an EMBL/GenBank/DDBJ whole genome shotgun (WGS) entry which is preliminary data.</text>
</comment>
<organism evidence="4 5">
    <name type="scientific">Liquidambar formosana</name>
    <name type="common">Formosan gum</name>
    <dbReference type="NCBI Taxonomy" id="63359"/>
    <lineage>
        <taxon>Eukaryota</taxon>
        <taxon>Viridiplantae</taxon>
        <taxon>Streptophyta</taxon>
        <taxon>Embryophyta</taxon>
        <taxon>Tracheophyta</taxon>
        <taxon>Spermatophyta</taxon>
        <taxon>Magnoliopsida</taxon>
        <taxon>eudicotyledons</taxon>
        <taxon>Gunneridae</taxon>
        <taxon>Pentapetalae</taxon>
        <taxon>Saxifragales</taxon>
        <taxon>Altingiaceae</taxon>
        <taxon>Liquidambar</taxon>
    </lineage>
</organism>
<gene>
    <name evidence="3" type="ORF">L1049_019774</name>
    <name evidence="4" type="ORF">L1049_020028</name>
</gene>
<dbReference type="InterPro" id="IPR011990">
    <property type="entry name" value="TPR-like_helical_dom_sf"/>
</dbReference>
<dbReference type="EMBL" id="JBBPBK010000001">
    <property type="protein sequence ID" value="KAK9291824.1"/>
    <property type="molecule type" value="Genomic_DNA"/>
</dbReference>
<dbReference type="AlphaFoldDB" id="A0AAP0X9K3"/>
<evidence type="ECO:0000313" key="5">
    <source>
        <dbReference type="Proteomes" id="UP001415857"/>
    </source>
</evidence>
<dbReference type="Proteomes" id="UP001415857">
    <property type="component" value="Unassembled WGS sequence"/>
</dbReference>
<dbReference type="PROSITE" id="PS51375">
    <property type="entry name" value="PPR"/>
    <property type="match status" value="3"/>
</dbReference>
<evidence type="ECO:0000256" key="1">
    <source>
        <dbReference type="ARBA" id="ARBA00022737"/>
    </source>
</evidence>
<reference evidence="4 5" key="1">
    <citation type="journal article" date="2024" name="Plant J.">
        <title>Genome sequences and population genomics reveal climatic adaptation and genomic divergence between two closely related sweetgum species.</title>
        <authorList>
            <person name="Xu W.Q."/>
            <person name="Ren C.Q."/>
            <person name="Zhang X.Y."/>
            <person name="Comes H.P."/>
            <person name="Liu X.H."/>
            <person name="Li Y.G."/>
            <person name="Kettle C.J."/>
            <person name="Jalonen R."/>
            <person name="Gaisberger H."/>
            <person name="Ma Y.Z."/>
            <person name="Qiu Y.X."/>
        </authorList>
    </citation>
    <scope>NUCLEOTIDE SEQUENCE [LARGE SCALE GENOMIC DNA]</scope>
    <source>
        <strain evidence="4">Hangzhou</strain>
    </source>
</reference>
<dbReference type="EMBL" id="JBBPBK010000001">
    <property type="protein sequence ID" value="KAK9292073.1"/>
    <property type="molecule type" value="Genomic_DNA"/>
</dbReference>
<evidence type="ECO:0000256" key="2">
    <source>
        <dbReference type="PROSITE-ProRule" id="PRU00708"/>
    </source>
</evidence>